<evidence type="ECO:0000259" key="4">
    <source>
        <dbReference type="Pfam" id="PF12247"/>
    </source>
</evidence>
<gene>
    <name evidence="5" type="ORF">Slin15195_G032160</name>
</gene>
<dbReference type="GO" id="GO:0004519">
    <property type="term" value="F:endonuclease activity"/>
    <property type="evidence" value="ECO:0007669"/>
    <property type="project" value="UniProtKB-KW"/>
</dbReference>
<reference evidence="5" key="1">
    <citation type="submission" date="2022-06" db="EMBL/GenBank/DDBJ databases">
        <title>Complete genome sequences of two strains of the flax pathogen Septoria linicola.</title>
        <authorList>
            <person name="Lapalu N."/>
            <person name="Simon A."/>
            <person name="Demenou B."/>
            <person name="Paumier D."/>
            <person name="Guillot M.-P."/>
            <person name="Gout L."/>
            <person name="Valade R."/>
        </authorList>
    </citation>
    <scope>NUCLEOTIDE SEQUENCE</scope>
    <source>
        <strain evidence="5">SE15195</strain>
    </source>
</reference>
<dbReference type="InterPro" id="IPR006084">
    <property type="entry name" value="XPG/Rad2"/>
</dbReference>
<dbReference type="Gene3D" id="3.40.50.1010">
    <property type="entry name" value="5'-nuclease"/>
    <property type="match status" value="1"/>
</dbReference>
<dbReference type="SUPFAM" id="SSF88723">
    <property type="entry name" value="PIN domain-like"/>
    <property type="match status" value="1"/>
</dbReference>
<dbReference type="GO" id="GO:0006417">
    <property type="term" value="P:regulation of translation"/>
    <property type="evidence" value="ECO:0007669"/>
    <property type="project" value="UniProtKB-KW"/>
</dbReference>
<evidence type="ECO:0000256" key="2">
    <source>
        <dbReference type="ARBA" id="ARBA00024023"/>
    </source>
</evidence>
<dbReference type="InterPro" id="IPR029060">
    <property type="entry name" value="PIN-like_dom_sf"/>
</dbReference>
<keyword evidence="5" id="KW-0255">Endonuclease</keyword>
<dbReference type="InterPro" id="IPR022039">
    <property type="entry name" value="MKT1_C"/>
</dbReference>
<organism evidence="5 6">
    <name type="scientific">Septoria linicola</name>
    <dbReference type="NCBI Taxonomy" id="215465"/>
    <lineage>
        <taxon>Eukaryota</taxon>
        <taxon>Fungi</taxon>
        <taxon>Dikarya</taxon>
        <taxon>Ascomycota</taxon>
        <taxon>Pezizomycotina</taxon>
        <taxon>Dothideomycetes</taxon>
        <taxon>Dothideomycetidae</taxon>
        <taxon>Mycosphaerellales</taxon>
        <taxon>Mycosphaerellaceae</taxon>
        <taxon>Septoria</taxon>
    </lineage>
</organism>
<evidence type="ECO:0000259" key="3">
    <source>
        <dbReference type="Pfam" id="PF12246"/>
    </source>
</evidence>
<name>A0A9Q9AIH8_9PEZI</name>
<dbReference type="PANTHER" id="PTHR11081:SF32">
    <property type="entry name" value="POST-TRANSCRIPTIONAL REGULATOR MKT1"/>
    <property type="match status" value="1"/>
</dbReference>
<keyword evidence="5" id="KW-0540">Nuclease</keyword>
<protein>
    <submittedName>
        <fullName evidence="5">XPG/Rad2 endonuclease, post-transcriptional regulator MKT1, PIN-like domain superfamily</fullName>
    </submittedName>
</protein>
<keyword evidence="1" id="KW-0810">Translation regulation</keyword>
<proteinExistence type="inferred from homology"/>
<dbReference type="AlphaFoldDB" id="A0A9Q9AIH8"/>
<feature type="domain" description="Post-transcriptional regulator MKT1 C-terminal" evidence="3">
    <location>
        <begin position="485"/>
        <end position="726"/>
    </location>
</feature>
<keyword evidence="6" id="KW-1185">Reference proteome</keyword>
<dbReference type="OrthoDB" id="17262at2759"/>
<dbReference type="InterPro" id="IPR022040">
    <property type="entry name" value="MKT1_N"/>
</dbReference>
<dbReference type="EMBL" id="CP099419">
    <property type="protein sequence ID" value="USW49897.1"/>
    <property type="molecule type" value="Genomic_DNA"/>
</dbReference>
<comment type="similarity">
    <text evidence="2">Belongs to the XPG/RAD2 endonuclease family.</text>
</comment>
<evidence type="ECO:0000313" key="6">
    <source>
        <dbReference type="Proteomes" id="UP001056384"/>
    </source>
</evidence>
<evidence type="ECO:0000256" key="1">
    <source>
        <dbReference type="ARBA" id="ARBA00022845"/>
    </source>
</evidence>
<dbReference type="GO" id="GO:0003730">
    <property type="term" value="F:mRNA 3'-UTR binding"/>
    <property type="evidence" value="ECO:0007669"/>
    <property type="project" value="TreeGrafter"/>
</dbReference>
<dbReference type="PANTHER" id="PTHR11081">
    <property type="entry name" value="FLAP ENDONUCLEASE FAMILY MEMBER"/>
    <property type="match status" value="1"/>
</dbReference>
<dbReference type="Proteomes" id="UP001056384">
    <property type="component" value="Chromosome 2"/>
</dbReference>
<keyword evidence="5" id="KW-0378">Hydrolase</keyword>
<evidence type="ECO:0000313" key="5">
    <source>
        <dbReference type="EMBL" id="USW49897.1"/>
    </source>
</evidence>
<dbReference type="Pfam" id="PF12246">
    <property type="entry name" value="MKT1_C"/>
    <property type="match status" value="1"/>
</dbReference>
<dbReference type="Pfam" id="PF12247">
    <property type="entry name" value="MKT1_N"/>
    <property type="match status" value="1"/>
</dbReference>
<feature type="domain" description="Post-transcriptional regulator MKT1 N-terminal" evidence="4">
    <location>
        <begin position="306"/>
        <end position="395"/>
    </location>
</feature>
<sequence length="747" mass="83693">MAESLAFRDWAKQEAIVTTVPISQFEDAVIGYDAEDFVNVLLAQDGTREPLLPALGGLPFALKSHIDRELENIQKFTKRKPLFMFNGIDLALHDRKTVSKESDRAVRILEEAWRVYDNGDGDAAVRAFEKACTYRTTHILRYLYHYLHEKGVSVMVAPYNAAAQLVYTDQNKGISACHGSASLFAFGADKFVLHFDWDRQLAHYIDCDAARSRLQWQPQQMADFLLISGSTILPAIPEIVREGQTPSFRSARQVFNQASNDGLMAVQQSKDEDYAKLFKKARTAIKHMVVVQSNGDYQQLDFEHAPNDLATIVGVRLPIELYHYLQKGVIGPRVLDWRTRKEIFESPPLDGGNSSAYRELVQKKLQPLHLRALTLLSSRLARYYHNINVDLICWFSESEKQTLDVKGSTQPETSGKDAETWHVRDALRRQSTAVHSIDLNATPIQYAITWLSDDALAKKSHTKREKDQNSVLKTPAELLSNTTWRFLHDRGYINSSDHTLTVWGKALKAAFERAAADRYLGATEPPREAEEAIFVAFELLRLDLLNGKDLFPGVSGGASRGSDGDKANVQLITRIASLGTFKHQSIGYTGPLSRNTLAYHQVAAAVRNGLRDLVEVHAVNLMLVGSAVRVRDNEEYTELGGRLPFLKEPDLGLALVVKSYLDELCQPPERRTDVRKWFIHAENIDEDIERAWKLWGAINAGIQAADGAIVGPEVRDAFDNADSWLRDRRASAVNDLAPQTNGTNGTG</sequence>
<accession>A0A9Q9AIH8</accession>
<dbReference type="CDD" id="cd09858">
    <property type="entry name" value="PIN_MKT1"/>
    <property type="match status" value="1"/>
</dbReference>